<sequence>MLLNKQQVYLPPLLVSIFLVIQANFLSGHRSRHTAMESGEDNSRLTPEILKEKTKHWTNKWDAMYYGDVDRERREEGNTNPAEDLTFYEENVKWKLNDEGNNRGIDKVSDKASDTEENSRSFFLVNHQGEGVG</sequence>
<gene>
    <name evidence="2" type="ORF">RUM44_003980</name>
</gene>
<feature type="compositionally biased region" description="Basic and acidic residues" evidence="1">
    <location>
        <begin position="99"/>
        <end position="119"/>
    </location>
</feature>
<organism evidence="2 3">
    <name type="scientific">Polyplax serrata</name>
    <name type="common">Common mouse louse</name>
    <dbReference type="NCBI Taxonomy" id="468196"/>
    <lineage>
        <taxon>Eukaryota</taxon>
        <taxon>Metazoa</taxon>
        <taxon>Ecdysozoa</taxon>
        <taxon>Arthropoda</taxon>
        <taxon>Hexapoda</taxon>
        <taxon>Insecta</taxon>
        <taxon>Pterygota</taxon>
        <taxon>Neoptera</taxon>
        <taxon>Paraneoptera</taxon>
        <taxon>Psocodea</taxon>
        <taxon>Troctomorpha</taxon>
        <taxon>Phthiraptera</taxon>
        <taxon>Anoplura</taxon>
        <taxon>Polyplacidae</taxon>
        <taxon>Polyplax</taxon>
    </lineage>
</organism>
<name>A0ABR1B343_POLSC</name>
<protein>
    <submittedName>
        <fullName evidence="2">Uncharacterized protein</fullName>
    </submittedName>
</protein>
<evidence type="ECO:0000313" key="3">
    <source>
        <dbReference type="Proteomes" id="UP001359485"/>
    </source>
</evidence>
<dbReference type="EMBL" id="JAWJWF010000004">
    <property type="protein sequence ID" value="KAK6633378.1"/>
    <property type="molecule type" value="Genomic_DNA"/>
</dbReference>
<feature type="region of interest" description="Disordered" evidence="1">
    <location>
        <begin position="99"/>
        <end position="133"/>
    </location>
</feature>
<evidence type="ECO:0000313" key="2">
    <source>
        <dbReference type="EMBL" id="KAK6633378.1"/>
    </source>
</evidence>
<comment type="caution">
    <text evidence="2">The sequence shown here is derived from an EMBL/GenBank/DDBJ whole genome shotgun (WGS) entry which is preliminary data.</text>
</comment>
<proteinExistence type="predicted"/>
<evidence type="ECO:0000256" key="1">
    <source>
        <dbReference type="SAM" id="MobiDB-lite"/>
    </source>
</evidence>
<reference evidence="2 3" key="1">
    <citation type="submission" date="2023-09" db="EMBL/GenBank/DDBJ databases">
        <title>Genomes of two closely related lineages of the louse Polyplax serrata with different host specificities.</title>
        <authorList>
            <person name="Martinu J."/>
            <person name="Tarabai H."/>
            <person name="Stefka J."/>
            <person name="Hypsa V."/>
        </authorList>
    </citation>
    <scope>NUCLEOTIDE SEQUENCE [LARGE SCALE GENOMIC DNA]</scope>
    <source>
        <strain evidence="2">98ZLc_SE</strain>
    </source>
</reference>
<keyword evidence="3" id="KW-1185">Reference proteome</keyword>
<accession>A0ABR1B343</accession>
<dbReference type="Proteomes" id="UP001359485">
    <property type="component" value="Unassembled WGS sequence"/>
</dbReference>